<dbReference type="InterPro" id="IPR001623">
    <property type="entry name" value="DnaJ_domain"/>
</dbReference>
<comment type="caution">
    <text evidence="9">The sequence shown here is derived from an EMBL/GenBank/DDBJ whole genome shotgun (WGS) entry which is preliminary data.</text>
</comment>
<dbReference type="Gene3D" id="3.10.660.10">
    <property type="entry name" value="DPH Zinc finger"/>
    <property type="match status" value="1"/>
</dbReference>
<dbReference type="GO" id="GO:0008198">
    <property type="term" value="F:ferrous iron binding"/>
    <property type="evidence" value="ECO:0007669"/>
    <property type="project" value="TreeGrafter"/>
</dbReference>
<name>A0AAD4LJ70_9AGAM</name>
<dbReference type="GO" id="GO:0001671">
    <property type="term" value="F:ATPase activator activity"/>
    <property type="evidence" value="ECO:0007669"/>
    <property type="project" value="TreeGrafter"/>
</dbReference>
<accession>A0AAD4LJ70</accession>
<dbReference type="EMBL" id="JAKELL010000016">
    <property type="protein sequence ID" value="KAH8993928.1"/>
    <property type="molecule type" value="Genomic_DNA"/>
</dbReference>
<dbReference type="PROSITE" id="PS50076">
    <property type="entry name" value="DNAJ_2"/>
    <property type="match status" value="1"/>
</dbReference>
<dbReference type="InterPro" id="IPR036671">
    <property type="entry name" value="DPH_MB_sf"/>
</dbReference>
<evidence type="ECO:0000313" key="9">
    <source>
        <dbReference type="EMBL" id="KAH8993928.1"/>
    </source>
</evidence>
<dbReference type="PRINTS" id="PR00625">
    <property type="entry name" value="JDOMAIN"/>
</dbReference>
<comment type="function">
    <text evidence="1">Required for the first step of diphthamide biosynthesis, the transfer of 3-amino-3-carboxypropyl from S-adenosyl-L-methionine to a histidine residue. Diphthamide is a post-translational modification of histidine which occurs in elongation factor 2.</text>
</comment>
<evidence type="ECO:0000256" key="3">
    <source>
        <dbReference type="ARBA" id="ARBA00021797"/>
    </source>
</evidence>
<gene>
    <name evidence="9" type="ORF">EDB92DRAFT_340712</name>
</gene>
<protein>
    <recommendedName>
        <fullName evidence="3">Diphthamide biosynthesis protein 4</fullName>
    </recommendedName>
</protein>
<evidence type="ECO:0000259" key="7">
    <source>
        <dbReference type="PROSITE" id="PS50076"/>
    </source>
</evidence>
<dbReference type="PROSITE" id="PS51074">
    <property type="entry name" value="DPH_MB"/>
    <property type="match status" value="1"/>
</dbReference>
<evidence type="ECO:0000256" key="2">
    <source>
        <dbReference type="ARBA" id="ARBA00006169"/>
    </source>
</evidence>
<feature type="domain" description="J" evidence="7">
    <location>
        <begin position="8"/>
        <end position="76"/>
    </location>
</feature>
<dbReference type="AlphaFoldDB" id="A0AAD4LJ70"/>
<dbReference type="InterPro" id="IPR007872">
    <property type="entry name" value="DPH_MB_dom"/>
</dbReference>
<organism evidence="9 10">
    <name type="scientific">Lactarius akahatsu</name>
    <dbReference type="NCBI Taxonomy" id="416441"/>
    <lineage>
        <taxon>Eukaryota</taxon>
        <taxon>Fungi</taxon>
        <taxon>Dikarya</taxon>
        <taxon>Basidiomycota</taxon>
        <taxon>Agaricomycotina</taxon>
        <taxon>Agaricomycetes</taxon>
        <taxon>Russulales</taxon>
        <taxon>Russulaceae</taxon>
        <taxon>Lactarius</taxon>
    </lineage>
</organism>
<dbReference type="Pfam" id="PF00226">
    <property type="entry name" value="DnaJ"/>
    <property type="match status" value="1"/>
</dbReference>
<dbReference type="PANTHER" id="PTHR45255">
    <property type="entry name" value="DNAJ HOMOLOG SUBFAMILY C MEMBER 24"/>
    <property type="match status" value="1"/>
</dbReference>
<dbReference type="CDD" id="cd06257">
    <property type="entry name" value="DnaJ"/>
    <property type="match status" value="1"/>
</dbReference>
<dbReference type="PANTHER" id="PTHR45255:SF1">
    <property type="entry name" value="DNAJ HOMOLOG SUBFAMILY C MEMBER 24"/>
    <property type="match status" value="1"/>
</dbReference>
<feature type="domain" description="DPH-type MB" evidence="8">
    <location>
        <begin position="85"/>
        <end position="147"/>
    </location>
</feature>
<evidence type="ECO:0000256" key="1">
    <source>
        <dbReference type="ARBA" id="ARBA00003474"/>
    </source>
</evidence>
<sequence length="158" mass="17309">MTIDDGTDYYTLLGITRSASPDTMKAAYHRALLRIHPDKQRQSADNPSPSANIGLIQNAFLTLSSTTQRTAYDARCELSRKAPHPAQVVSLEDFDFSDSEGADGTVSIWSLTCRCGGMYKVTEDDLEHGRHLIGCENCSEVVWVGYEMVEEVSGEGTG</sequence>
<dbReference type="SUPFAM" id="SSF46565">
    <property type="entry name" value="Chaperone J-domain"/>
    <property type="match status" value="1"/>
</dbReference>
<proteinExistence type="inferred from homology"/>
<dbReference type="InterPro" id="IPR036869">
    <property type="entry name" value="J_dom_sf"/>
</dbReference>
<evidence type="ECO:0000256" key="5">
    <source>
        <dbReference type="ARBA" id="ARBA00022833"/>
    </source>
</evidence>
<dbReference type="SUPFAM" id="SSF144217">
    <property type="entry name" value="CSL zinc finger"/>
    <property type="match status" value="1"/>
</dbReference>
<evidence type="ECO:0000259" key="8">
    <source>
        <dbReference type="PROSITE" id="PS51074"/>
    </source>
</evidence>
<evidence type="ECO:0000313" key="10">
    <source>
        <dbReference type="Proteomes" id="UP001201163"/>
    </source>
</evidence>
<evidence type="ECO:0000256" key="6">
    <source>
        <dbReference type="ARBA" id="ARBA00023004"/>
    </source>
</evidence>
<keyword evidence="4" id="KW-0479">Metal-binding</keyword>
<dbReference type="SMART" id="SM00271">
    <property type="entry name" value="DnaJ"/>
    <property type="match status" value="1"/>
</dbReference>
<reference evidence="9" key="1">
    <citation type="submission" date="2022-01" db="EMBL/GenBank/DDBJ databases">
        <title>Comparative genomics reveals a dynamic genome evolution in the ectomycorrhizal milk-cap (Lactarius) mushrooms.</title>
        <authorList>
            <consortium name="DOE Joint Genome Institute"/>
            <person name="Lebreton A."/>
            <person name="Tang N."/>
            <person name="Kuo A."/>
            <person name="LaButti K."/>
            <person name="Drula E."/>
            <person name="Barry K."/>
            <person name="Clum A."/>
            <person name="Lipzen A."/>
            <person name="Mousain D."/>
            <person name="Ng V."/>
            <person name="Wang R."/>
            <person name="Wang X."/>
            <person name="Dai Y."/>
            <person name="Henrissat B."/>
            <person name="Grigoriev I.V."/>
            <person name="Guerin-Laguette A."/>
            <person name="Yu F."/>
            <person name="Martin F.M."/>
        </authorList>
    </citation>
    <scope>NUCLEOTIDE SEQUENCE</scope>
    <source>
        <strain evidence="9">QP</strain>
    </source>
</reference>
<evidence type="ECO:0000256" key="4">
    <source>
        <dbReference type="ARBA" id="ARBA00022723"/>
    </source>
</evidence>
<dbReference type="Pfam" id="PF05207">
    <property type="entry name" value="Zn_ribbon_CSL"/>
    <property type="match status" value="1"/>
</dbReference>
<dbReference type="Gene3D" id="1.10.287.110">
    <property type="entry name" value="DnaJ domain"/>
    <property type="match status" value="1"/>
</dbReference>
<comment type="similarity">
    <text evidence="2">Belongs to the DPH4 family.</text>
</comment>
<keyword evidence="10" id="KW-1185">Reference proteome</keyword>
<keyword evidence="5" id="KW-0862">Zinc</keyword>
<dbReference type="Proteomes" id="UP001201163">
    <property type="component" value="Unassembled WGS sequence"/>
</dbReference>
<keyword evidence="6" id="KW-0408">Iron</keyword>